<dbReference type="Proteomes" id="UP000216345">
    <property type="component" value="Unassembled WGS sequence"/>
</dbReference>
<proteinExistence type="predicted"/>
<gene>
    <name evidence="1" type="ORF">CEV32_4753</name>
</gene>
<sequence length="64" mass="7036">MTPQIAMAVNFYYLSEQPSGLWAVKETVSQQAVSLNGQLCCSLKKRDAEELIDFLNNLDASLAA</sequence>
<dbReference type="RefSeq" id="WP_143128802.1">
    <property type="nucleotide sequence ID" value="NZ_JBHEEL010000008.1"/>
</dbReference>
<evidence type="ECO:0000313" key="1">
    <source>
        <dbReference type="EMBL" id="OYR15478.1"/>
    </source>
</evidence>
<accession>A0A256FL34</accession>
<protein>
    <submittedName>
        <fullName evidence="1">Uncharacterized protein</fullName>
    </submittedName>
</protein>
<keyword evidence="2" id="KW-1185">Reference proteome</keyword>
<dbReference type="AlphaFoldDB" id="A0A256FL34"/>
<comment type="caution">
    <text evidence="1">The sequence shown here is derived from an EMBL/GenBank/DDBJ whole genome shotgun (WGS) entry which is preliminary data.</text>
</comment>
<name>A0A256FL34_9HYPH</name>
<organism evidence="1 2">
    <name type="scientific">Brucella rhizosphaerae</name>
    <dbReference type="NCBI Taxonomy" id="571254"/>
    <lineage>
        <taxon>Bacteria</taxon>
        <taxon>Pseudomonadati</taxon>
        <taxon>Pseudomonadota</taxon>
        <taxon>Alphaproteobacteria</taxon>
        <taxon>Hyphomicrobiales</taxon>
        <taxon>Brucellaceae</taxon>
        <taxon>Brucella/Ochrobactrum group</taxon>
        <taxon>Brucella</taxon>
    </lineage>
</organism>
<reference evidence="1 2" key="1">
    <citation type="submission" date="2017-07" db="EMBL/GenBank/DDBJ databases">
        <title>Phylogenetic study on the rhizospheric bacterium Ochrobactrum sp. A44.</title>
        <authorList>
            <person name="Krzyzanowska D.M."/>
            <person name="Ossowicki A."/>
            <person name="Rajewska M."/>
            <person name="Maciag T."/>
            <person name="Kaczynski Z."/>
            <person name="Czerwicka M."/>
            <person name="Jafra S."/>
        </authorList>
    </citation>
    <scope>NUCLEOTIDE SEQUENCE [LARGE SCALE GENOMIC DNA]</scope>
    <source>
        <strain evidence="1 2">PR17</strain>
    </source>
</reference>
<evidence type="ECO:0000313" key="2">
    <source>
        <dbReference type="Proteomes" id="UP000216345"/>
    </source>
</evidence>
<dbReference type="EMBL" id="NNRK01000025">
    <property type="protein sequence ID" value="OYR15478.1"/>
    <property type="molecule type" value="Genomic_DNA"/>
</dbReference>